<keyword evidence="3" id="KW-1185">Reference proteome</keyword>
<accession>A0A1T4M4D5</accession>
<dbReference type="Proteomes" id="UP000190061">
    <property type="component" value="Unassembled WGS sequence"/>
</dbReference>
<gene>
    <name evidence="2" type="ORF">SAMN02745674_00278</name>
</gene>
<protein>
    <submittedName>
        <fullName evidence="2">Uncharacterized protein</fullName>
    </submittedName>
</protein>
<feature type="region of interest" description="Disordered" evidence="1">
    <location>
        <begin position="31"/>
        <end position="50"/>
    </location>
</feature>
<sequence length="50" mass="5792">MFPADCMIVFSRRWGGHGADHGQVLHMHLRGRHRESRSIEDQGDANQYTQ</sequence>
<name>A0A1T4M4D5_9GAMM</name>
<evidence type="ECO:0000313" key="2">
    <source>
        <dbReference type="EMBL" id="SJZ61747.1"/>
    </source>
</evidence>
<dbReference type="EMBL" id="FUXP01000001">
    <property type="protein sequence ID" value="SJZ61747.1"/>
    <property type="molecule type" value="Genomic_DNA"/>
</dbReference>
<evidence type="ECO:0000256" key="1">
    <source>
        <dbReference type="SAM" id="MobiDB-lite"/>
    </source>
</evidence>
<evidence type="ECO:0000313" key="3">
    <source>
        <dbReference type="Proteomes" id="UP000190061"/>
    </source>
</evidence>
<dbReference type="AlphaFoldDB" id="A0A1T4M4D5"/>
<proteinExistence type="predicted"/>
<organism evidence="2 3">
    <name type="scientific">Lysobacter spongiicola DSM 21749</name>
    <dbReference type="NCBI Taxonomy" id="1122188"/>
    <lineage>
        <taxon>Bacteria</taxon>
        <taxon>Pseudomonadati</taxon>
        <taxon>Pseudomonadota</taxon>
        <taxon>Gammaproteobacteria</taxon>
        <taxon>Lysobacterales</taxon>
        <taxon>Lysobacteraceae</taxon>
        <taxon>Novilysobacter</taxon>
    </lineage>
</organism>
<reference evidence="2 3" key="1">
    <citation type="submission" date="2017-02" db="EMBL/GenBank/DDBJ databases">
        <authorList>
            <person name="Peterson S.W."/>
        </authorList>
    </citation>
    <scope>NUCLEOTIDE SEQUENCE [LARGE SCALE GENOMIC DNA]</scope>
    <source>
        <strain evidence="2 3">DSM 21749</strain>
    </source>
</reference>